<comment type="caution">
    <text evidence="1">The sequence shown here is derived from an EMBL/GenBank/DDBJ whole genome shotgun (WGS) entry which is preliminary data.</text>
</comment>
<dbReference type="RefSeq" id="WP_135052764.1">
    <property type="nucleotide sequence ID" value="NZ_CAKOCW010000012.1"/>
</dbReference>
<dbReference type="InterPro" id="IPR036249">
    <property type="entry name" value="Thioredoxin-like_sf"/>
</dbReference>
<dbReference type="Pfam" id="PF20207">
    <property type="entry name" value="DUF6568"/>
    <property type="match status" value="1"/>
</dbReference>
<dbReference type="EMBL" id="SPQA01000013">
    <property type="protein sequence ID" value="TFU30809.1"/>
    <property type="molecule type" value="Genomic_DNA"/>
</dbReference>
<accession>A0A4Y9FRA7</accession>
<name>A0A4Y9FRA7_STRAI</name>
<dbReference type="SUPFAM" id="SSF52833">
    <property type="entry name" value="Thioredoxin-like"/>
    <property type="match status" value="1"/>
</dbReference>
<reference evidence="1 2" key="1">
    <citation type="submission" date="2019-03" db="EMBL/GenBank/DDBJ databases">
        <title>Diversity of the mouse oral microbiome.</title>
        <authorList>
            <person name="Joseph S."/>
            <person name="Aduse-Opoku J."/>
            <person name="Curtis M."/>
            <person name="Wade W."/>
            <person name="Hashim A."/>
        </authorList>
    </citation>
    <scope>NUCLEOTIDE SEQUENCE [LARGE SCALE GENOMIC DNA]</scope>
    <source>
        <strain evidence="1 2">HT4</strain>
    </source>
</reference>
<evidence type="ECO:0000313" key="1">
    <source>
        <dbReference type="EMBL" id="TFU30809.1"/>
    </source>
</evidence>
<dbReference type="Gene3D" id="3.40.30.10">
    <property type="entry name" value="Glutaredoxin"/>
    <property type="match status" value="1"/>
</dbReference>
<dbReference type="InterPro" id="IPR046698">
    <property type="entry name" value="PedC-like"/>
</dbReference>
<dbReference type="CDD" id="cd02947">
    <property type="entry name" value="TRX_family"/>
    <property type="match status" value="1"/>
</dbReference>
<proteinExistence type="predicted"/>
<protein>
    <submittedName>
        <fullName evidence="1">Redoxin domain-containing protein</fullName>
    </submittedName>
</protein>
<sequence>MFTYSFQELVQDFTSISVEEAERLLSQGENVILFLGRATCPYCQRFVPKLHSVTQANGLTVYFIDSSNPDPQLQAFRQRYQASTVPALLFASANGVQVRCDSSMTEDEIRQFLTV</sequence>
<organism evidence="1 2">
    <name type="scientific">Streptococcus acidominimus</name>
    <dbReference type="NCBI Taxonomy" id="1326"/>
    <lineage>
        <taxon>Bacteria</taxon>
        <taxon>Bacillati</taxon>
        <taxon>Bacillota</taxon>
        <taxon>Bacilli</taxon>
        <taxon>Lactobacillales</taxon>
        <taxon>Streptococcaceae</taxon>
        <taxon>Streptococcus</taxon>
    </lineage>
</organism>
<gene>
    <name evidence="1" type="ORF">E4U01_04760</name>
</gene>
<evidence type="ECO:0000313" key="2">
    <source>
        <dbReference type="Proteomes" id="UP000297747"/>
    </source>
</evidence>
<dbReference type="AlphaFoldDB" id="A0A4Y9FRA7"/>
<dbReference type="Proteomes" id="UP000297747">
    <property type="component" value="Unassembled WGS sequence"/>
</dbReference>